<dbReference type="Proteomes" id="UP000675284">
    <property type="component" value="Unassembled WGS sequence"/>
</dbReference>
<accession>A0A941DSD4</accession>
<dbReference type="InterPro" id="IPR001447">
    <property type="entry name" value="Arylamine_N-AcTrfase"/>
</dbReference>
<dbReference type="InterPro" id="IPR053710">
    <property type="entry name" value="Arylamine_NAT_domain_sf"/>
</dbReference>
<evidence type="ECO:0000313" key="3">
    <source>
        <dbReference type="Proteomes" id="UP000675284"/>
    </source>
</evidence>
<dbReference type="PANTHER" id="PTHR11786:SF0">
    <property type="entry name" value="ARYLAMINE N-ACETYLTRANSFERASE 4-RELATED"/>
    <property type="match status" value="1"/>
</dbReference>
<dbReference type="GO" id="GO:0016407">
    <property type="term" value="F:acetyltransferase activity"/>
    <property type="evidence" value="ECO:0007669"/>
    <property type="project" value="InterPro"/>
</dbReference>
<protein>
    <submittedName>
        <fullName evidence="2">Arylamine N-acetyltransferase</fullName>
    </submittedName>
</protein>
<reference evidence="2" key="1">
    <citation type="submission" date="2021-04" db="EMBL/GenBank/DDBJ databases">
        <title>Isolation and polyphasic classification of algal microorganism.</title>
        <authorList>
            <person name="Wang S."/>
        </authorList>
    </citation>
    <scope>NUCLEOTIDE SEQUENCE</scope>
    <source>
        <strain evidence="2">720a</strain>
    </source>
</reference>
<dbReference type="InterPro" id="IPR038765">
    <property type="entry name" value="Papain-like_cys_pep_sf"/>
</dbReference>
<dbReference type="AlphaFoldDB" id="A0A941DSD4"/>
<keyword evidence="3" id="KW-1185">Reference proteome</keyword>
<dbReference type="Gene3D" id="3.30.2140.20">
    <property type="match status" value="1"/>
</dbReference>
<evidence type="ECO:0000256" key="1">
    <source>
        <dbReference type="ARBA" id="ARBA00006547"/>
    </source>
</evidence>
<comment type="similarity">
    <text evidence="1">Belongs to the arylamine N-acetyltransferase family.</text>
</comment>
<sequence length="252" mass="28825">MNHFINGFFKRIKYNGSTHISFNDIPTLMFQFAKHIPFENLDVINNERSQVSKHTLQQKLLDNPRGGLCYELNPLFYYVLREVGYNVKMIAASIIVPKNGLQGTHISTILTYDERTYIVDVGFGSHLALQPIPLTGETISSRTGNYRIVEQHDDKAIYALEKITNGKIEASYTFTLDAVDEEYLTKVKEIITKDERSPFNRSILVTKLTEEGHITLTKDTITEIRQGIKNKQEINPTVFQQLLANRFGIHGM</sequence>
<organism evidence="2 3">
    <name type="scientific">Virgibacillus salarius</name>
    <dbReference type="NCBI Taxonomy" id="447199"/>
    <lineage>
        <taxon>Bacteria</taxon>
        <taxon>Bacillati</taxon>
        <taxon>Bacillota</taxon>
        <taxon>Bacilli</taxon>
        <taxon>Bacillales</taxon>
        <taxon>Bacillaceae</taxon>
        <taxon>Virgibacillus</taxon>
    </lineage>
</organism>
<dbReference type="PANTHER" id="PTHR11786">
    <property type="entry name" value="N-HYDROXYARYLAMINE O-ACETYLTRANSFERASE"/>
    <property type="match status" value="1"/>
</dbReference>
<dbReference type="RefSeq" id="WP_051388440.1">
    <property type="nucleotide sequence ID" value="NZ_JAGSOT010000002.1"/>
</dbReference>
<evidence type="ECO:0000313" key="2">
    <source>
        <dbReference type="EMBL" id="MBR7794632.1"/>
    </source>
</evidence>
<dbReference type="EMBL" id="JAGSOT010000002">
    <property type="protein sequence ID" value="MBR7794632.1"/>
    <property type="molecule type" value="Genomic_DNA"/>
</dbReference>
<gene>
    <name evidence="2" type="ORF">KCX74_01085</name>
</gene>
<proteinExistence type="inferred from homology"/>
<name>A0A941DSD4_9BACI</name>
<comment type="caution">
    <text evidence="2">The sequence shown here is derived from an EMBL/GenBank/DDBJ whole genome shotgun (WGS) entry which is preliminary data.</text>
</comment>
<dbReference type="SUPFAM" id="SSF54001">
    <property type="entry name" value="Cysteine proteinases"/>
    <property type="match status" value="1"/>
</dbReference>
<dbReference type="Pfam" id="PF00797">
    <property type="entry name" value="Acetyltransf_2"/>
    <property type="match status" value="1"/>
</dbReference>